<evidence type="ECO:0000313" key="3">
    <source>
        <dbReference type="Proteomes" id="UP001280581"/>
    </source>
</evidence>
<proteinExistence type="predicted"/>
<dbReference type="InterPro" id="IPR010730">
    <property type="entry name" value="HET"/>
</dbReference>
<reference evidence="2 3" key="1">
    <citation type="submission" date="2021-02" db="EMBL/GenBank/DDBJ databases">
        <title>Genome assembly of Pseudopithomyces chartarum.</title>
        <authorList>
            <person name="Jauregui R."/>
            <person name="Singh J."/>
            <person name="Voisey C."/>
        </authorList>
    </citation>
    <scope>NUCLEOTIDE SEQUENCE [LARGE SCALE GENOMIC DNA]</scope>
    <source>
        <strain evidence="2 3">AGR01</strain>
    </source>
</reference>
<dbReference type="PANTHER" id="PTHR10622">
    <property type="entry name" value="HET DOMAIN-CONTAINING PROTEIN"/>
    <property type="match status" value="1"/>
</dbReference>
<comment type="caution">
    <text evidence="2">The sequence shown here is derived from an EMBL/GenBank/DDBJ whole genome shotgun (WGS) entry which is preliminary data.</text>
</comment>
<accession>A0AAN6M339</accession>
<organism evidence="2 3">
    <name type="scientific">Pseudopithomyces chartarum</name>
    <dbReference type="NCBI Taxonomy" id="1892770"/>
    <lineage>
        <taxon>Eukaryota</taxon>
        <taxon>Fungi</taxon>
        <taxon>Dikarya</taxon>
        <taxon>Ascomycota</taxon>
        <taxon>Pezizomycotina</taxon>
        <taxon>Dothideomycetes</taxon>
        <taxon>Pleosporomycetidae</taxon>
        <taxon>Pleosporales</taxon>
        <taxon>Massarineae</taxon>
        <taxon>Didymosphaeriaceae</taxon>
        <taxon>Pseudopithomyces</taxon>
    </lineage>
</organism>
<dbReference type="EMBL" id="WVTA01000004">
    <property type="protein sequence ID" value="KAK3214017.1"/>
    <property type="molecule type" value="Genomic_DNA"/>
</dbReference>
<gene>
    <name evidence="2" type="ORF">GRF29_28g1768088</name>
</gene>
<evidence type="ECO:0000259" key="1">
    <source>
        <dbReference type="Pfam" id="PF06985"/>
    </source>
</evidence>
<dbReference type="Pfam" id="PF06985">
    <property type="entry name" value="HET"/>
    <property type="match status" value="1"/>
</dbReference>
<dbReference type="PANTHER" id="PTHR10622:SF10">
    <property type="entry name" value="HET DOMAIN-CONTAINING PROTEIN"/>
    <property type="match status" value="1"/>
</dbReference>
<dbReference type="AlphaFoldDB" id="A0AAN6M339"/>
<feature type="domain" description="Heterokaryon incompatibility" evidence="1">
    <location>
        <begin position="22"/>
        <end position="127"/>
    </location>
</feature>
<name>A0AAN6M339_9PLEO</name>
<dbReference type="Proteomes" id="UP001280581">
    <property type="component" value="Unassembled WGS sequence"/>
</dbReference>
<keyword evidence="3" id="KW-1185">Reference proteome</keyword>
<protein>
    <recommendedName>
        <fullName evidence="1">Heterokaryon incompatibility domain-containing protein</fullName>
    </recommendedName>
</protein>
<sequence>MRLLNTATLEFEDFPENKIPKYAILSHTWFKKKEHGSGTGIEQDDEEGETEYKAFMDLRLRPEADWTRSVRKVKKFCDVARSLNIEWGWSDTCCTHQQGKPSELGEAINSMWKWYTSSALCMVYLWDVESPSSAEQPRKAIGDSEWFTRGWTLQELLAPQQMRLYDREWRIIGTRHKLADRITRRTGIEPRFFGNIDLVKGASVARRLFWAAGRTTTKPKDIAYCLVGIMDVYMPPRYGSDKKEAFRVLQLEFTKKYRDQSIFA</sequence>
<evidence type="ECO:0000313" key="2">
    <source>
        <dbReference type="EMBL" id="KAK3214017.1"/>
    </source>
</evidence>